<comment type="caution">
    <text evidence="15">The sequence shown here is derived from an EMBL/GenBank/DDBJ whole genome shotgun (WGS) entry which is preliminary data.</text>
</comment>
<evidence type="ECO:0000256" key="9">
    <source>
        <dbReference type="ARBA" id="ARBA00043187"/>
    </source>
</evidence>
<dbReference type="EMBL" id="JAPDFW010000117">
    <property type="protein sequence ID" value="KAJ5068297.1"/>
    <property type="molecule type" value="Genomic_DNA"/>
</dbReference>
<feature type="binding site" evidence="12">
    <location>
        <position position="317"/>
    </location>
    <ligand>
        <name>Mg(2+)</name>
        <dbReference type="ChEBI" id="CHEBI:18420"/>
        <label>1</label>
    </ligand>
</feature>
<accession>A0A9Q0L8I1</accession>
<dbReference type="GO" id="GO:0046872">
    <property type="term" value="F:metal ion binding"/>
    <property type="evidence" value="ECO:0007669"/>
    <property type="project" value="UniProtKB-KW"/>
</dbReference>
<dbReference type="PANTHER" id="PTHR16222:SF24">
    <property type="entry name" value="ADP-RIBOSYLHYDROLASE ARH3"/>
    <property type="match status" value="1"/>
</dbReference>
<evidence type="ECO:0000313" key="15">
    <source>
        <dbReference type="EMBL" id="KAJ5068297.1"/>
    </source>
</evidence>
<dbReference type="SUPFAM" id="SSF101478">
    <property type="entry name" value="ADP-ribosylglycohydrolase"/>
    <property type="match status" value="1"/>
</dbReference>
<evidence type="ECO:0000256" key="12">
    <source>
        <dbReference type="PIRSR" id="PIRSR605502-1"/>
    </source>
</evidence>
<evidence type="ECO:0000256" key="14">
    <source>
        <dbReference type="SAM" id="Phobius"/>
    </source>
</evidence>
<keyword evidence="3" id="KW-0378">Hydrolase</keyword>
<feature type="compositionally biased region" description="Low complexity" evidence="13">
    <location>
        <begin position="502"/>
        <end position="518"/>
    </location>
</feature>
<dbReference type="GO" id="GO:0004649">
    <property type="term" value="F:poly(ADP-ribose) glycohydrolase activity"/>
    <property type="evidence" value="ECO:0007669"/>
    <property type="project" value="UniProtKB-EC"/>
</dbReference>
<evidence type="ECO:0000256" key="7">
    <source>
        <dbReference type="ARBA" id="ARBA00042722"/>
    </source>
</evidence>
<dbReference type="Pfam" id="PF03747">
    <property type="entry name" value="ADP_ribosyl_GH"/>
    <property type="match status" value="1"/>
</dbReference>
<evidence type="ECO:0000256" key="10">
    <source>
        <dbReference type="ARBA" id="ARBA00043193"/>
    </source>
</evidence>
<feature type="transmembrane region" description="Helical" evidence="14">
    <location>
        <begin position="167"/>
        <end position="185"/>
    </location>
</feature>
<proteinExistence type="inferred from homology"/>
<protein>
    <recommendedName>
        <fullName evidence="4">ADP-ribosylhydrolase ARH3</fullName>
        <ecNumber evidence="2">3.2.1.143</ecNumber>
    </recommendedName>
    <alternativeName>
        <fullName evidence="5">ADP-ribose glycohydrolase ARH3</fullName>
    </alternativeName>
    <alternativeName>
        <fullName evidence="6">ADP-ribosylhydrolase 3</fullName>
    </alternativeName>
    <alternativeName>
        <fullName evidence="9">O-acetyl-ADP-ribose deacetylase ARH3</fullName>
    </alternativeName>
    <alternativeName>
        <fullName evidence="10">Poly(ADP-ribose) glycohydrolase ARH3</fullName>
    </alternativeName>
    <alternativeName>
        <fullName evidence="8">[Protein ADP-ribosylarginine] hydrolase-like protein 2</fullName>
    </alternativeName>
    <alternativeName>
        <fullName evidence="7">[Protein ADP-ribosylserine] hydrolase</fullName>
    </alternativeName>
</protein>
<dbReference type="Proteomes" id="UP001149090">
    <property type="component" value="Unassembled WGS sequence"/>
</dbReference>
<comment type="cofactor">
    <cofactor evidence="12">
        <name>Mg(2+)</name>
        <dbReference type="ChEBI" id="CHEBI:18420"/>
    </cofactor>
    <text evidence="12">Binds 2 magnesium ions per subunit.</text>
</comment>
<feature type="binding site" evidence="12">
    <location>
        <position position="52"/>
    </location>
    <ligand>
        <name>Mg(2+)</name>
        <dbReference type="ChEBI" id="CHEBI:18420"/>
        <label>1</label>
    </ligand>
</feature>
<feature type="binding site" evidence="12">
    <location>
        <position position="51"/>
    </location>
    <ligand>
        <name>Mg(2+)</name>
        <dbReference type="ChEBI" id="CHEBI:18420"/>
        <label>1</label>
    </ligand>
</feature>
<dbReference type="InterPro" id="IPR050792">
    <property type="entry name" value="ADP-ribosylglycohydrolase"/>
</dbReference>
<feature type="compositionally biased region" description="Basic residues" evidence="13">
    <location>
        <begin position="519"/>
        <end position="529"/>
    </location>
</feature>
<evidence type="ECO:0000256" key="11">
    <source>
        <dbReference type="ARBA" id="ARBA00049015"/>
    </source>
</evidence>
<evidence type="ECO:0000256" key="2">
    <source>
        <dbReference type="ARBA" id="ARBA00012255"/>
    </source>
</evidence>
<evidence type="ECO:0000256" key="6">
    <source>
        <dbReference type="ARBA" id="ARBA00042471"/>
    </source>
</evidence>
<dbReference type="InterPro" id="IPR036705">
    <property type="entry name" value="Ribosyl_crysJ1_sf"/>
</dbReference>
<keyword evidence="12" id="KW-0479">Metal-binding</keyword>
<keyword evidence="14" id="KW-0812">Transmembrane</keyword>
<keyword evidence="14" id="KW-0472">Membrane</keyword>
<feature type="region of interest" description="Disordered" evidence="13">
    <location>
        <begin position="502"/>
        <end position="532"/>
    </location>
</feature>
<evidence type="ECO:0000256" key="5">
    <source>
        <dbReference type="ARBA" id="ARBA00042398"/>
    </source>
</evidence>
<dbReference type="InterPro" id="IPR005502">
    <property type="entry name" value="Ribosyl_crysJ1"/>
</dbReference>
<keyword evidence="16" id="KW-1185">Reference proteome</keyword>
<keyword evidence="14" id="KW-1133">Transmembrane helix</keyword>
<sequence>MQKNNKSFWVEKVRRCLISGLVGDAVGALFENKSIENISSKISQEKVYVYTDDTQMTLSICEHYLLNQKLDSRNLFDKWTEASENLFWIVNGYSPKKYQFGLFRGTGNMFRTAIRNKTPSKSAGNGASKRIAPVAIAAWRNTTNIDEAIQSLRNDLFQITNLTHTHFFAFTTAYAYAVLLLYFIGSPLDEKKTDSQININEALDFVYQRVKNFEDVLIQLDQKPYLEENYYFLAVSSFFKAIKVNNFFEKNKKESLFDENINTFIKNYAELYTTQIVDKSSDGFSLCSILLSIMLALKYHDKKYEDALKKVLSFGGDTKSVASMTLTLITSINPNCYPDEKSYLLRKSIGYSNANDMFTLFGKFVSNEQINPVFKPWITIEEELSKELMKFEGSFGFTIIFDKKFEFRSFISNELKQFFQQNSGLSLDQLYLQFYSQYQYFDFFKNWKPDQRLTFFMNIYLDIQGTNSKSNQNYQHKNQKNIPKNPVQSSQKNITTQFFLQKQSKNQPNSSNSNSQKSNSKRHHHHHHQNNQQNNQNFQQQNFQQQNNQQQNFQQQNNNQNFQQQNFQQQNYQQQNYQQQNYQQQNYQQQNYQQQNYQNY</sequence>
<comment type="similarity">
    <text evidence="1">Belongs to the ADP-ribosylglycohydrolase family.</text>
</comment>
<name>A0A9Q0L8I1_ANAIG</name>
<feature type="binding site" evidence="12">
    <location>
        <position position="320"/>
    </location>
    <ligand>
        <name>Mg(2+)</name>
        <dbReference type="ChEBI" id="CHEBI:18420"/>
        <label>1</label>
    </ligand>
</feature>
<feature type="region of interest" description="Disordered" evidence="13">
    <location>
        <begin position="470"/>
        <end position="489"/>
    </location>
</feature>
<evidence type="ECO:0000256" key="4">
    <source>
        <dbReference type="ARBA" id="ARBA00041057"/>
    </source>
</evidence>
<feature type="binding site" evidence="12">
    <location>
        <position position="53"/>
    </location>
    <ligand>
        <name>Mg(2+)</name>
        <dbReference type="ChEBI" id="CHEBI:18420"/>
        <label>1</label>
    </ligand>
</feature>
<evidence type="ECO:0000256" key="3">
    <source>
        <dbReference type="ARBA" id="ARBA00022801"/>
    </source>
</evidence>
<reference evidence="15" key="1">
    <citation type="submission" date="2022-10" db="EMBL/GenBank/DDBJ databases">
        <title>Novel sulphate-reducing endosymbionts in the free-living metamonad Anaeramoeba.</title>
        <authorList>
            <person name="Jerlstrom-Hultqvist J."/>
            <person name="Cepicka I."/>
            <person name="Gallot-Lavallee L."/>
            <person name="Salas-Leiva D."/>
            <person name="Curtis B.A."/>
            <person name="Zahonova K."/>
            <person name="Pipaliya S."/>
            <person name="Dacks J."/>
            <person name="Roger A.J."/>
        </authorList>
    </citation>
    <scope>NUCLEOTIDE SEQUENCE</scope>
    <source>
        <strain evidence="15">BMAN</strain>
    </source>
</reference>
<evidence type="ECO:0000313" key="16">
    <source>
        <dbReference type="Proteomes" id="UP001149090"/>
    </source>
</evidence>
<comment type="catalytic activity">
    <reaction evidence="11">
        <text>alpha-NAD(+) + H2O = ADP-D-ribose + nicotinamide + H(+)</text>
        <dbReference type="Rhea" id="RHEA:68792"/>
        <dbReference type="ChEBI" id="CHEBI:15377"/>
        <dbReference type="ChEBI" id="CHEBI:15378"/>
        <dbReference type="ChEBI" id="CHEBI:17154"/>
        <dbReference type="ChEBI" id="CHEBI:57967"/>
        <dbReference type="ChEBI" id="CHEBI:77017"/>
    </reaction>
</comment>
<dbReference type="AlphaFoldDB" id="A0A9Q0L8I1"/>
<feature type="region of interest" description="Disordered" evidence="13">
    <location>
        <begin position="570"/>
        <end position="600"/>
    </location>
</feature>
<keyword evidence="12" id="KW-0460">Magnesium</keyword>
<dbReference type="PANTHER" id="PTHR16222">
    <property type="entry name" value="ADP-RIBOSYLGLYCOHYDROLASE"/>
    <property type="match status" value="1"/>
</dbReference>
<organism evidence="15 16">
    <name type="scientific">Anaeramoeba ignava</name>
    <name type="common">Anaerobic marine amoeba</name>
    <dbReference type="NCBI Taxonomy" id="1746090"/>
    <lineage>
        <taxon>Eukaryota</taxon>
        <taxon>Metamonada</taxon>
        <taxon>Anaeramoebidae</taxon>
        <taxon>Anaeramoeba</taxon>
    </lineage>
</organism>
<gene>
    <name evidence="15" type="ORF">M0811_12409</name>
</gene>
<dbReference type="OrthoDB" id="410104at2759"/>
<dbReference type="EC" id="3.2.1.143" evidence="2"/>
<evidence type="ECO:0000256" key="1">
    <source>
        <dbReference type="ARBA" id="ARBA00010702"/>
    </source>
</evidence>
<dbReference type="Gene3D" id="1.10.4080.10">
    <property type="entry name" value="ADP-ribosylation/Crystallin J1"/>
    <property type="match status" value="1"/>
</dbReference>
<evidence type="ECO:0000256" key="13">
    <source>
        <dbReference type="SAM" id="MobiDB-lite"/>
    </source>
</evidence>
<evidence type="ECO:0000256" key="8">
    <source>
        <dbReference type="ARBA" id="ARBA00042850"/>
    </source>
</evidence>